<dbReference type="EMBL" id="AP027730">
    <property type="protein sequence ID" value="BDZ44023.1"/>
    <property type="molecule type" value="Genomic_DNA"/>
</dbReference>
<evidence type="ECO:0000313" key="4">
    <source>
        <dbReference type="EMBL" id="BDZ44066.1"/>
    </source>
</evidence>
<reference evidence="5" key="2">
    <citation type="journal article" date="2019" name="Int. J. Syst. Evol. Microbiol.">
        <title>The Global Catalogue of Microorganisms (GCM) 10K type strain sequencing project: providing services to taxonomists for standard genome sequencing and annotation.</title>
        <authorList>
            <consortium name="The Broad Institute Genomics Platform"/>
            <consortium name="The Broad Institute Genome Sequencing Center for Infectious Disease"/>
            <person name="Wu L."/>
            <person name="Ma J."/>
        </authorList>
    </citation>
    <scope>NUCLEOTIDE SEQUENCE [LARGE SCALE GENOMIC DNA]</scope>
    <source>
        <strain evidence="5">NBRC 108565</strain>
    </source>
</reference>
<gene>
    <name evidence="3" type="ORF">GCM10025865_33220</name>
    <name evidence="4" type="ORF">GCM10025865_33650</name>
</gene>
<evidence type="ECO:0000313" key="5">
    <source>
        <dbReference type="Proteomes" id="UP001321475"/>
    </source>
</evidence>
<feature type="region of interest" description="Disordered" evidence="2">
    <location>
        <begin position="87"/>
        <end position="118"/>
    </location>
</feature>
<organism evidence="3 5">
    <name type="scientific">Paraoerskovia sediminicola</name>
    <dbReference type="NCBI Taxonomy" id="1138587"/>
    <lineage>
        <taxon>Bacteria</taxon>
        <taxon>Bacillati</taxon>
        <taxon>Actinomycetota</taxon>
        <taxon>Actinomycetes</taxon>
        <taxon>Micrococcales</taxon>
        <taxon>Cellulomonadaceae</taxon>
        <taxon>Paraoerskovia</taxon>
    </lineage>
</organism>
<reference evidence="3" key="1">
    <citation type="journal article" date="2014" name="Int. J. Syst. Evol. Microbiol.">
        <title>Complete genome of a new Firmicutes species belonging to the dominant human colonic microbiota ('Ruminococcus bicirculans') reveals two chromosomes and a selective capacity to utilize plant glucans.</title>
        <authorList>
            <consortium name="NISC Comparative Sequencing Program"/>
            <person name="Wegmann U."/>
            <person name="Louis P."/>
            <person name="Goesmann A."/>
            <person name="Henrissat B."/>
            <person name="Duncan S.H."/>
            <person name="Flint H.J."/>
        </authorList>
    </citation>
    <scope>NUCLEOTIDE SEQUENCE</scope>
    <source>
        <strain evidence="3">NBRC 108565</strain>
    </source>
</reference>
<sequence>MAKEMSVEEAVERARRAQDQRVEAVRTLALGRQELADVRTDAARQIAEAERAAAEQIKAAERADVKAFNAALSAGWSVDELKKIGYAEPDKKARARRRQAARTRATDEAPTQPADHGE</sequence>
<evidence type="ECO:0000313" key="3">
    <source>
        <dbReference type="EMBL" id="BDZ44023.1"/>
    </source>
</evidence>
<keyword evidence="3" id="KW-0614">Plasmid</keyword>
<name>A0ABM8G7E7_9CELL</name>
<accession>A0ABM8G7E7</accession>
<dbReference type="EMBL" id="AP027730">
    <property type="protein sequence ID" value="BDZ44066.1"/>
    <property type="molecule type" value="Genomic_DNA"/>
</dbReference>
<evidence type="ECO:0000256" key="2">
    <source>
        <dbReference type="SAM" id="MobiDB-lite"/>
    </source>
</evidence>
<geneLocation type="plasmid" evidence="3 5">
    <name>pNBRC108565a</name>
</geneLocation>
<feature type="coiled-coil region" evidence="1">
    <location>
        <begin position="7"/>
        <end position="66"/>
    </location>
</feature>
<protein>
    <submittedName>
        <fullName evidence="3">Uncharacterized protein</fullName>
    </submittedName>
</protein>
<dbReference type="RefSeq" id="WP_286219580.1">
    <property type="nucleotide sequence ID" value="NZ_AP027730.1"/>
</dbReference>
<reference evidence="3" key="3">
    <citation type="submission" date="2023-02" db="EMBL/GenBank/DDBJ databases">
        <authorList>
            <person name="Sun Q."/>
            <person name="Mori K."/>
        </authorList>
    </citation>
    <scope>NUCLEOTIDE SEQUENCE</scope>
    <source>
        <strain evidence="3">NBRC 108565</strain>
        <plasmid evidence="3">pNBRC108565a</plasmid>
    </source>
</reference>
<keyword evidence="1" id="KW-0175">Coiled coil</keyword>
<keyword evidence="5" id="KW-1185">Reference proteome</keyword>
<dbReference type="Proteomes" id="UP001321475">
    <property type="component" value="Plasmid pNBRC108565a"/>
</dbReference>
<evidence type="ECO:0000256" key="1">
    <source>
        <dbReference type="SAM" id="Coils"/>
    </source>
</evidence>
<proteinExistence type="predicted"/>